<dbReference type="InterPro" id="IPR011054">
    <property type="entry name" value="Rudment_hybrid_motif"/>
</dbReference>
<evidence type="ECO:0000256" key="12">
    <source>
        <dbReference type="ARBA" id="ARBA00022824"/>
    </source>
</evidence>
<evidence type="ECO:0000256" key="2">
    <source>
        <dbReference type="ARBA" id="ARBA00002380"/>
    </source>
</evidence>
<accession>A0ABR4NGI6</accession>
<comment type="caution">
    <text evidence="26">The sequence shown here is derived from an EMBL/GenBank/DDBJ whole genome shotgun (WGS) entry which is preliminary data.</text>
</comment>
<feature type="transmembrane region" description="Helical" evidence="21">
    <location>
        <begin position="29"/>
        <end position="46"/>
    </location>
</feature>
<dbReference type="Pfam" id="PF02436">
    <property type="entry name" value="PYC_OADA"/>
    <property type="match status" value="1"/>
</dbReference>
<dbReference type="Gene3D" id="3.30.470.20">
    <property type="entry name" value="ATP-grasp fold, B domain"/>
    <property type="match status" value="1"/>
</dbReference>
<evidence type="ECO:0000256" key="6">
    <source>
        <dbReference type="ARBA" id="ARBA00013057"/>
    </source>
</evidence>
<evidence type="ECO:0000256" key="5">
    <source>
        <dbReference type="ARBA" id="ARBA00009436"/>
    </source>
</evidence>
<dbReference type="SUPFAM" id="SSF52440">
    <property type="entry name" value="PreATP-grasp domain"/>
    <property type="match status" value="1"/>
</dbReference>
<dbReference type="PROSITE" id="PS50991">
    <property type="entry name" value="PYR_CT"/>
    <property type="match status" value="1"/>
</dbReference>
<reference evidence="26 27" key="1">
    <citation type="submission" date="2023-09" db="EMBL/GenBank/DDBJ databases">
        <title>Pangenome analysis of Batrachochytrium dendrobatidis and related Chytrids.</title>
        <authorList>
            <person name="Yacoub M.N."/>
            <person name="Stajich J.E."/>
            <person name="James T.Y."/>
        </authorList>
    </citation>
    <scope>NUCLEOTIDE SEQUENCE [LARGE SCALE GENOMIC DNA]</scope>
    <source>
        <strain evidence="26 27">JEL0888</strain>
    </source>
</reference>
<keyword evidence="14 21" id="KW-1133">Transmembrane helix</keyword>
<evidence type="ECO:0000256" key="3">
    <source>
        <dbReference type="ARBA" id="ARBA00004477"/>
    </source>
</evidence>
<evidence type="ECO:0000256" key="17">
    <source>
        <dbReference type="ARBA" id="ARBA00023268"/>
    </source>
</evidence>
<dbReference type="Pfam" id="PF07019">
    <property type="entry name" value="EMC6"/>
    <property type="match status" value="1"/>
</dbReference>
<dbReference type="CDD" id="cd07937">
    <property type="entry name" value="DRE_TIM_PC_TC_5S"/>
    <property type="match status" value="1"/>
</dbReference>
<comment type="subcellular location">
    <subcellularLocation>
        <location evidence="3">Endoplasmic reticulum membrane</location>
        <topology evidence="3">Multi-pass membrane protein</topology>
    </subcellularLocation>
</comment>
<dbReference type="EC" id="6.4.1.1" evidence="6"/>
<evidence type="ECO:0000256" key="20">
    <source>
        <dbReference type="SAM" id="MobiDB-lite"/>
    </source>
</evidence>
<dbReference type="PROSITE" id="PS50979">
    <property type="entry name" value="BC"/>
    <property type="match status" value="1"/>
</dbReference>
<feature type="domain" description="Lipoyl-binding" evidence="22">
    <location>
        <begin position="1201"/>
        <end position="1276"/>
    </location>
</feature>
<dbReference type="InterPro" id="IPR005481">
    <property type="entry name" value="BC-like_N"/>
</dbReference>
<keyword evidence="12" id="KW-0256">Endoplasmic reticulum</keyword>
<evidence type="ECO:0000256" key="16">
    <source>
        <dbReference type="ARBA" id="ARBA00023267"/>
    </source>
</evidence>
<keyword evidence="11 19" id="KW-0547">Nucleotide-binding</keyword>
<dbReference type="InterPro" id="IPR016185">
    <property type="entry name" value="PreATP-grasp_dom_sf"/>
</dbReference>
<protein>
    <recommendedName>
        <fullName evidence="6">pyruvate carboxylase</fullName>
        <ecNumber evidence="6">6.4.1.1</ecNumber>
    </recommendedName>
</protein>
<evidence type="ECO:0000256" key="14">
    <source>
        <dbReference type="ARBA" id="ARBA00022989"/>
    </source>
</evidence>
<dbReference type="NCBIfam" id="NF009554">
    <property type="entry name" value="PRK12999.1"/>
    <property type="match status" value="1"/>
</dbReference>
<dbReference type="InterPro" id="IPR000891">
    <property type="entry name" value="PYR_CT"/>
</dbReference>
<dbReference type="InterPro" id="IPR005479">
    <property type="entry name" value="CPAse_ATP-bd"/>
</dbReference>
<dbReference type="InterPro" id="IPR005930">
    <property type="entry name" value="Pyruv_COase"/>
</dbReference>
<dbReference type="Pfam" id="PF02785">
    <property type="entry name" value="Biotin_carb_C"/>
    <property type="match status" value="1"/>
</dbReference>
<evidence type="ECO:0000256" key="18">
    <source>
        <dbReference type="ARBA" id="ARBA00049382"/>
    </source>
</evidence>
<dbReference type="EMBL" id="JADGIZ020000005">
    <property type="protein sequence ID" value="KAL2918654.1"/>
    <property type="molecule type" value="Genomic_DNA"/>
</dbReference>
<dbReference type="Gene3D" id="3.20.20.70">
    <property type="entry name" value="Aldolase class I"/>
    <property type="match status" value="1"/>
</dbReference>
<evidence type="ECO:0000259" key="25">
    <source>
        <dbReference type="PROSITE" id="PS50991"/>
    </source>
</evidence>
<dbReference type="SUPFAM" id="SSF51246">
    <property type="entry name" value="Rudiment single hybrid motif"/>
    <property type="match status" value="1"/>
</dbReference>
<feature type="region of interest" description="Disordered" evidence="20">
    <location>
        <begin position="1185"/>
        <end position="1207"/>
    </location>
</feature>
<dbReference type="SUPFAM" id="SSF89000">
    <property type="entry name" value="post-HMGL domain-like"/>
    <property type="match status" value="1"/>
</dbReference>
<evidence type="ECO:0000256" key="15">
    <source>
        <dbReference type="ARBA" id="ARBA00023136"/>
    </source>
</evidence>
<comment type="catalytic activity">
    <reaction evidence="18">
        <text>hydrogencarbonate + pyruvate + ATP = oxaloacetate + ADP + phosphate + H(+)</text>
        <dbReference type="Rhea" id="RHEA:20844"/>
        <dbReference type="ChEBI" id="CHEBI:15361"/>
        <dbReference type="ChEBI" id="CHEBI:15378"/>
        <dbReference type="ChEBI" id="CHEBI:16452"/>
        <dbReference type="ChEBI" id="CHEBI:17544"/>
        <dbReference type="ChEBI" id="CHEBI:30616"/>
        <dbReference type="ChEBI" id="CHEBI:43474"/>
        <dbReference type="ChEBI" id="CHEBI:456216"/>
        <dbReference type="EC" id="6.4.1.1"/>
    </reaction>
</comment>
<feature type="domain" description="Pyruvate carboxyltransferase" evidence="25">
    <location>
        <begin position="651"/>
        <end position="920"/>
    </location>
</feature>
<sequence>MTDAAAAGAPEPQLSADAVQHNLRAIEHARSSLALVAGAAAGILGLQSLQGFVFYLVVSAVMSLSLYVTSARMQPALYMPSASQIWTQGIFDNLSSYVLFWTLFTGLREIPALAALQQAPSTRHLFGGPEFEALTPGGAGERRPVLVANRGEIAIRLIRSAHELGLRAIAVYSHEDRLSMHRYKGYGFLSENAAFARKVEEAGIAFVGPTPEVIEACGDKTKARSLAIRAGVPVVPGTDGPISTLAEAQAFIKQHGLPVIIKAAMGGGGRGMRVVRELDQLAHLFERAQSEALAAFGDGTCFLERFVERPRHIEVQLLADAHGNVIHLFERDCSVQRRHQKVVEMGPAMDLPENVRQSILNDAVKLAKAVKYRNAGTAEFLVDAQNRHYFIEINPRIQVEHTVTEEITGIDIVSAQFQIALGASLSDLGLSQESVRVRGMAIQCRVTTEDPSRGFQPDTGRIEVYRSPGGPGVRIDGGPGFSGAIITPHYDSLLAKCTCSGRDFEAARRKMLRALTEFRVRGLKTNVTFLIQLLMHPTFVQNHGKVWTTFIDDHPELLGATSSRSRGQKLLHFLGDMAVNGSRVKGQMGVPQLQATPKIPLLPGFTRDQLAVPCTEGWRNILLEKGPKASQIVQSSYIVAFAAAVRAHPNTLIMDTTWRDAHQSLLATRVRTIDMARIATVTSHALKNCFALECWGGATFDVAMRFLWECPWERLKTLRALVPNIPFQMLLRGANGVGYTSYPDNVIYEFCKKARECGVDIFRVFDSLNYDENLALGVDAVVKAGGVAEGAISYTGDVSDPTRTKYSLQYYLDLTAKLVKAGIHILAIKDMAGLLKPKAATMLVGAIRKQYPDLVIHVHTHDTAGTGVASMLAAAEAGADVVDAAVDSMSGVTSQPSLGALVGALRGTPLDTQIPLEGIQAINSYWEQMRMLYSCFDPNVKSGDSGVYLHEMPGGQYTNLLFQSQQLGLGEQWQEIKQAYIVANRLCGDIVKVTPSSKVVGDFAQFIVSQKLTEQDIIDRADTLSFPQSVLEYFQGQLGEPPYGFLEPLRTRILEARRLPKITGRPGKSLPPLDLAELRGDLVETWGGANISDEDVLSAALYPKVFEDFMAFQEKYGSLATLPTQYFLTPLKVGQEFTFDMQLGKTLIVKLVAIGPLQEDTGHRYVYFLLNGEARMVNVADTTTPDAAASTGASRPSSRVKAEPRDRSQIGAPMSGVVVEVRAKVGAVVKIGDPIVVMSAMKMETVVTATLEGTIEELHVASNDSLNAGDLIAKIKKA</sequence>
<keyword evidence="8 26" id="KW-0436">Ligase</keyword>
<dbReference type="InterPro" id="IPR011761">
    <property type="entry name" value="ATP-grasp"/>
</dbReference>
<name>A0ABR4NGI6_9FUNG</name>
<comment type="cofactor">
    <cofactor evidence="1">
        <name>biotin</name>
        <dbReference type="ChEBI" id="CHEBI:57586"/>
    </cofactor>
</comment>
<dbReference type="NCBIfam" id="NF006761">
    <property type="entry name" value="PRK09282.1"/>
    <property type="match status" value="1"/>
</dbReference>
<dbReference type="Pfam" id="PF00364">
    <property type="entry name" value="Biotin_lipoyl"/>
    <property type="match status" value="1"/>
</dbReference>
<evidence type="ECO:0000256" key="10">
    <source>
        <dbReference type="ARBA" id="ARBA00022723"/>
    </source>
</evidence>
<dbReference type="InterPro" id="IPR003379">
    <property type="entry name" value="Carboxylase_cons_dom"/>
</dbReference>
<evidence type="ECO:0000259" key="22">
    <source>
        <dbReference type="PROSITE" id="PS50968"/>
    </source>
</evidence>
<keyword evidence="17" id="KW-0511">Multifunctional enzyme</keyword>
<dbReference type="InterPro" id="IPR011053">
    <property type="entry name" value="Single_hybrid_motif"/>
</dbReference>
<evidence type="ECO:0000256" key="11">
    <source>
        <dbReference type="ARBA" id="ARBA00022741"/>
    </source>
</evidence>
<keyword evidence="27" id="KW-1185">Reference proteome</keyword>
<evidence type="ECO:0000256" key="9">
    <source>
        <dbReference type="ARBA" id="ARBA00022692"/>
    </source>
</evidence>
<evidence type="ECO:0000259" key="24">
    <source>
        <dbReference type="PROSITE" id="PS50979"/>
    </source>
</evidence>
<keyword evidence="10" id="KW-0479">Metal-binding</keyword>
<dbReference type="InterPro" id="IPR005482">
    <property type="entry name" value="Biotin_COase_C"/>
</dbReference>
<feature type="domain" description="Biotin carboxylation" evidence="24">
    <location>
        <begin position="141"/>
        <end position="556"/>
    </location>
</feature>
<dbReference type="Proteomes" id="UP001527925">
    <property type="component" value="Unassembled WGS sequence"/>
</dbReference>
<dbReference type="GO" id="GO:0004736">
    <property type="term" value="F:pyruvate carboxylase activity"/>
    <property type="evidence" value="ECO:0007669"/>
    <property type="project" value="UniProtKB-EC"/>
</dbReference>
<dbReference type="PROSITE" id="PS00188">
    <property type="entry name" value="BIOTIN"/>
    <property type="match status" value="1"/>
</dbReference>
<keyword evidence="7" id="KW-0312">Gluconeogenesis</keyword>
<dbReference type="InterPro" id="IPR001882">
    <property type="entry name" value="Biotin_BS"/>
</dbReference>
<dbReference type="PROSITE" id="PS00867">
    <property type="entry name" value="CPSASE_2"/>
    <property type="match status" value="1"/>
</dbReference>
<keyword evidence="13 19" id="KW-0067">ATP-binding</keyword>
<dbReference type="PANTHER" id="PTHR43778">
    <property type="entry name" value="PYRUVATE CARBOXYLASE"/>
    <property type="match status" value="1"/>
</dbReference>
<proteinExistence type="inferred from homology"/>
<feature type="domain" description="ATP-grasp" evidence="23">
    <location>
        <begin position="224"/>
        <end position="421"/>
    </location>
</feature>
<evidence type="ECO:0000256" key="7">
    <source>
        <dbReference type="ARBA" id="ARBA00022432"/>
    </source>
</evidence>
<dbReference type="InterPro" id="IPR011764">
    <property type="entry name" value="Biotin_carboxylation_dom"/>
</dbReference>
<evidence type="ECO:0000256" key="4">
    <source>
        <dbReference type="ARBA" id="ARBA00004742"/>
    </source>
</evidence>
<dbReference type="Gene3D" id="2.40.50.100">
    <property type="match status" value="1"/>
</dbReference>
<keyword evidence="26" id="KW-0670">Pyruvate</keyword>
<dbReference type="InterPro" id="IPR013785">
    <property type="entry name" value="Aldolase_TIM"/>
</dbReference>
<evidence type="ECO:0000256" key="8">
    <source>
        <dbReference type="ARBA" id="ARBA00022598"/>
    </source>
</evidence>
<dbReference type="InterPro" id="IPR055268">
    <property type="entry name" value="PCB-like"/>
</dbReference>
<comment type="pathway">
    <text evidence="4">Carbohydrate biosynthesis; gluconeogenesis.</text>
</comment>
<gene>
    <name evidence="26" type="primary">PYC1</name>
    <name evidence="26" type="ORF">HK105_201488</name>
</gene>
<dbReference type="InterPro" id="IPR029008">
    <property type="entry name" value="EMC6-like"/>
</dbReference>
<dbReference type="SMART" id="SM00878">
    <property type="entry name" value="Biotin_carb_C"/>
    <property type="match status" value="1"/>
</dbReference>
<comment type="similarity">
    <text evidence="5">Belongs to the EMC6 family.</text>
</comment>
<comment type="function">
    <text evidence="2">Pyruvate carboxylase catalyzes a 2-step reaction, involving the ATP-dependent carboxylation of the covalently attached biotin in the first step and the transfer of the carboxyl group to pyruvate in the second.</text>
</comment>
<dbReference type="CDD" id="cd06850">
    <property type="entry name" value="biotinyl_domain"/>
    <property type="match status" value="1"/>
</dbReference>
<dbReference type="SUPFAM" id="SSF51569">
    <property type="entry name" value="Aldolase"/>
    <property type="match status" value="1"/>
</dbReference>
<keyword evidence="15 21" id="KW-0472">Membrane</keyword>
<feature type="compositionally biased region" description="Low complexity" evidence="20">
    <location>
        <begin position="1185"/>
        <end position="1194"/>
    </location>
</feature>
<dbReference type="Pfam" id="PF00682">
    <property type="entry name" value="HMGL-like"/>
    <property type="match status" value="1"/>
</dbReference>
<keyword evidence="16" id="KW-0092">Biotin</keyword>
<dbReference type="PANTHER" id="PTHR43778:SF2">
    <property type="entry name" value="PYRUVATE CARBOXYLASE, MITOCHONDRIAL"/>
    <property type="match status" value="1"/>
</dbReference>
<evidence type="ECO:0000313" key="27">
    <source>
        <dbReference type="Proteomes" id="UP001527925"/>
    </source>
</evidence>
<evidence type="ECO:0000256" key="19">
    <source>
        <dbReference type="PROSITE-ProRule" id="PRU00409"/>
    </source>
</evidence>
<dbReference type="SUPFAM" id="SSF51230">
    <property type="entry name" value="Single hybrid motif"/>
    <property type="match status" value="1"/>
</dbReference>
<evidence type="ECO:0000259" key="23">
    <source>
        <dbReference type="PROSITE" id="PS50975"/>
    </source>
</evidence>
<evidence type="ECO:0000256" key="21">
    <source>
        <dbReference type="SAM" id="Phobius"/>
    </source>
</evidence>
<dbReference type="PROSITE" id="PS50968">
    <property type="entry name" value="BIOTINYL_LIPOYL"/>
    <property type="match status" value="1"/>
</dbReference>
<dbReference type="PROSITE" id="PS50975">
    <property type="entry name" value="ATP_GRASP"/>
    <property type="match status" value="1"/>
</dbReference>
<dbReference type="NCBIfam" id="TIGR01235">
    <property type="entry name" value="pyruv_carbox"/>
    <property type="match status" value="1"/>
</dbReference>
<evidence type="ECO:0000313" key="26">
    <source>
        <dbReference type="EMBL" id="KAL2918654.1"/>
    </source>
</evidence>
<dbReference type="Pfam" id="PF00289">
    <property type="entry name" value="Biotin_carb_N"/>
    <property type="match status" value="2"/>
</dbReference>
<evidence type="ECO:0000256" key="13">
    <source>
        <dbReference type="ARBA" id="ARBA00022840"/>
    </source>
</evidence>
<dbReference type="InterPro" id="IPR000089">
    <property type="entry name" value="Biotin_lipoyl"/>
</dbReference>
<evidence type="ECO:0000256" key="1">
    <source>
        <dbReference type="ARBA" id="ARBA00001953"/>
    </source>
</evidence>
<dbReference type="Pfam" id="PF02786">
    <property type="entry name" value="CPSase_L_D2"/>
    <property type="match status" value="1"/>
</dbReference>
<dbReference type="SUPFAM" id="SSF56059">
    <property type="entry name" value="Glutathione synthetase ATP-binding domain-like"/>
    <property type="match status" value="1"/>
</dbReference>
<organism evidence="26 27">
    <name type="scientific">Polyrhizophydium stewartii</name>
    <dbReference type="NCBI Taxonomy" id="2732419"/>
    <lineage>
        <taxon>Eukaryota</taxon>
        <taxon>Fungi</taxon>
        <taxon>Fungi incertae sedis</taxon>
        <taxon>Chytridiomycota</taxon>
        <taxon>Chytridiomycota incertae sedis</taxon>
        <taxon>Chytridiomycetes</taxon>
        <taxon>Rhizophydiales</taxon>
        <taxon>Rhizophydiales incertae sedis</taxon>
        <taxon>Polyrhizophydium</taxon>
    </lineage>
</organism>
<keyword evidence="9 21" id="KW-0812">Transmembrane</keyword>